<dbReference type="InterPro" id="IPR016160">
    <property type="entry name" value="Ald_DH_CS_CYS"/>
</dbReference>
<sequence>MHSLRRSGAALLRGPSGLASFWRAISTQAAEALKTQPSQLFIDGKFVDAASGKKFDVLDPTNSLYSPAVKAARRAFDKGEWPRMSGKQRGQIMYRLAELIDRHAEELAHIESLDNGKPVFMSKVADIPLSAEHFSRCLGAGLHACLLVGVLACSPCSSVPPSFSLCKYFAGWADKLHGKTIPTDSAFGKFFAYTLHEPIGVVGQIIPWNFPLLMLAWKVAPALAAGNCVVLKPAEQTPLNALRFAQLCNEAGIPPGTVNILPGFGPTAGGAICDHPGVDKLAFTGSTEIGKLIMAAGAKRVVPVSLELGGKSPLIVDKNVDVDKAVEDTHFALFFNHGQCCAAGSRTFVHADIYDEFVEKAAKRAAQRKVGDPFTDVEQGPQVDEDQLKKILGYIDIAQREGARLLTGGKQHGQKGYFVEPTVFADVTDEMTIAQEEIFGPVQSILKYHTTEEVIERANNNVYGLASGIISNDVNFINTVSRSLKAGTVWVNCYNVYDHAVPFGGYKMSGIGRDKGEYALEHYTQTKAVYQALEPNQPWL</sequence>
<evidence type="ECO:0000256" key="2">
    <source>
        <dbReference type="ARBA" id="ARBA00023002"/>
    </source>
</evidence>
<dbReference type="InterPro" id="IPR016161">
    <property type="entry name" value="Ald_DH/histidinol_DH"/>
</dbReference>
<evidence type="ECO:0000256" key="3">
    <source>
        <dbReference type="PROSITE-ProRule" id="PRU10007"/>
    </source>
</evidence>
<dbReference type="FunFam" id="3.40.605.10:FF:000026">
    <property type="entry name" value="Aldehyde dehydrogenase, putative"/>
    <property type="match status" value="1"/>
</dbReference>
<dbReference type="AlphaFoldDB" id="A0AAD5DVD8"/>
<evidence type="ECO:0000256" key="4">
    <source>
        <dbReference type="RuleBase" id="RU003345"/>
    </source>
</evidence>
<dbReference type="PROSITE" id="PS00070">
    <property type="entry name" value="ALDEHYDE_DEHYDR_CYS"/>
    <property type="match status" value="1"/>
</dbReference>
<organism evidence="6 7">
    <name type="scientific">Chlorella ohadii</name>
    <dbReference type="NCBI Taxonomy" id="2649997"/>
    <lineage>
        <taxon>Eukaryota</taxon>
        <taxon>Viridiplantae</taxon>
        <taxon>Chlorophyta</taxon>
        <taxon>core chlorophytes</taxon>
        <taxon>Trebouxiophyceae</taxon>
        <taxon>Chlorellales</taxon>
        <taxon>Chlorellaceae</taxon>
        <taxon>Chlorella clade</taxon>
        <taxon>Chlorella</taxon>
    </lineage>
</organism>
<dbReference type="GO" id="GO:0016620">
    <property type="term" value="F:oxidoreductase activity, acting on the aldehyde or oxo group of donors, NAD or NADP as acceptor"/>
    <property type="evidence" value="ECO:0007669"/>
    <property type="project" value="InterPro"/>
</dbReference>
<dbReference type="PROSITE" id="PS00687">
    <property type="entry name" value="ALDEHYDE_DEHYDR_GLU"/>
    <property type="match status" value="1"/>
</dbReference>
<comment type="similarity">
    <text evidence="1 4">Belongs to the aldehyde dehydrogenase family.</text>
</comment>
<dbReference type="FunFam" id="3.40.309.10:FF:000001">
    <property type="entry name" value="Mitochondrial aldehyde dehydrogenase 2"/>
    <property type="match status" value="1"/>
</dbReference>
<dbReference type="Pfam" id="PF00171">
    <property type="entry name" value="Aldedh"/>
    <property type="match status" value="2"/>
</dbReference>
<dbReference type="CDD" id="cd07091">
    <property type="entry name" value="ALDH_F1-2_Ald2-like"/>
    <property type="match status" value="1"/>
</dbReference>
<accession>A0AAD5DVD8</accession>
<evidence type="ECO:0000259" key="5">
    <source>
        <dbReference type="Pfam" id="PF00171"/>
    </source>
</evidence>
<reference evidence="6" key="1">
    <citation type="submission" date="2020-11" db="EMBL/GenBank/DDBJ databases">
        <title>Chlorella ohadii genome sequencing and assembly.</title>
        <authorList>
            <person name="Murik O."/>
            <person name="Treves H."/>
            <person name="Kedem I."/>
            <person name="Shotland Y."/>
            <person name="Kaplan A."/>
        </authorList>
    </citation>
    <scope>NUCLEOTIDE SEQUENCE</scope>
    <source>
        <strain evidence="6">1</strain>
    </source>
</reference>
<name>A0AAD5DVD8_9CHLO</name>
<dbReference type="Gene3D" id="3.40.309.10">
    <property type="entry name" value="Aldehyde Dehydrogenase, Chain A, domain 2"/>
    <property type="match status" value="1"/>
</dbReference>
<protein>
    <recommendedName>
        <fullName evidence="5">Aldehyde dehydrogenase domain-containing protein</fullName>
    </recommendedName>
</protein>
<dbReference type="SUPFAM" id="SSF53720">
    <property type="entry name" value="ALDH-like"/>
    <property type="match status" value="1"/>
</dbReference>
<evidence type="ECO:0000313" key="7">
    <source>
        <dbReference type="Proteomes" id="UP001205105"/>
    </source>
</evidence>
<keyword evidence="7" id="KW-1185">Reference proteome</keyword>
<proteinExistence type="inferred from homology"/>
<keyword evidence="2 4" id="KW-0560">Oxidoreductase</keyword>
<dbReference type="InterPro" id="IPR016163">
    <property type="entry name" value="Ald_DH_C"/>
</dbReference>
<dbReference type="InterPro" id="IPR016162">
    <property type="entry name" value="Ald_DH_N"/>
</dbReference>
<dbReference type="InterPro" id="IPR015590">
    <property type="entry name" value="Aldehyde_DH_dom"/>
</dbReference>
<dbReference type="PANTHER" id="PTHR11699">
    <property type="entry name" value="ALDEHYDE DEHYDROGENASE-RELATED"/>
    <property type="match status" value="1"/>
</dbReference>
<dbReference type="Gene3D" id="3.40.605.10">
    <property type="entry name" value="Aldehyde Dehydrogenase, Chain A, domain 1"/>
    <property type="match status" value="2"/>
</dbReference>
<evidence type="ECO:0000313" key="6">
    <source>
        <dbReference type="EMBL" id="KAI7845087.1"/>
    </source>
</evidence>
<dbReference type="InterPro" id="IPR029510">
    <property type="entry name" value="Ald_DH_CS_GLU"/>
</dbReference>
<feature type="domain" description="Aldehyde dehydrogenase" evidence="5">
    <location>
        <begin position="159"/>
        <end position="529"/>
    </location>
</feature>
<dbReference type="Proteomes" id="UP001205105">
    <property type="component" value="Unassembled WGS sequence"/>
</dbReference>
<feature type="active site" evidence="3">
    <location>
        <position position="307"/>
    </location>
</feature>
<gene>
    <name evidence="6" type="ORF">COHA_001452</name>
</gene>
<dbReference type="EMBL" id="JADXDR010000022">
    <property type="protein sequence ID" value="KAI7845087.1"/>
    <property type="molecule type" value="Genomic_DNA"/>
</dbReference>
<evidence type="ECO:0000256" key="1">
    <source>
        <dbReference type="ARBA" id="ARBA00009986"/>
    </source>
</evidence>
<comment type="caution">
    <text evidence="6">The sequence shown here is derived from an EMBL/GenBank/DDBJ whole genome shotgun (WGS) entry which is preliminary data.</text>
</comment>
<feature type="domain" description="Aldehyde dehydrogenase" evidence="5">
    <location>
        <begin position="65"/>
        <end position="140"/>
    </location>
</feature>